<feature type="compositionally biased region" description="Acidic residues" evidence="1">
    <location>
        <begin position="442"/>
        <end position="452"/>
    </location>
</feature>
<name>A0A8T0JAB8_CERPU</name>
<evidence type="ECO:0000313" key="2">
    <source>
        <dbReference type="EMBL" id="KAG0592844.1"/>
    </source>
</evidence>
<evidence type="ECO:0000313" key="3">
    <source>
        <dbReference type="Proteomes" id="UP000822688"/>
    </source>
</evidence>
<dbReference type="Gene3D" id="3.90.1410.10">
    <property type="entry name" value="set domain protein methyltransferase, domain 1"/>
    <property type="match status" value="2"/>
</dbReference>
<sequence>MATSSAAQSSRNLRGFIRWMRDNDVEYSDGLAFHIGDTAADIGVKALYDLHEGEMIATIPKQACLTIVTSEAESLISEAELGGGLGLAVALMYERSIGEQSKWSGYLRLLPFQQCLPFVWSLAEIDRLLTGTELHKVMKEDRRLMKSDWKECYGILLDLFGESKFPAKWFSLDHYLAAKTLVASRAFEVDDIHGFGMVPLADLFNHKTGAEDVHFTSVLSDSDSDAEAEPEPTTPGSGDDTLVETPKAATKRRSKLNASVDDSPKLKEATEKLDESIPNGDESPKPKESIKKRGKFPPAAAESPKPKGLVKKRGELPPTAAESPKPKDSIMKRGKLPPTVAESPKPKGSIKKRGKLPPAAAESPKPKESIKKRAKSAPTVVESPKPEEATKERGKPAPTAADSPKPNEATYKRRGKSVPVEQEEVPTKEGGDSDPIVKEEHAEEDNVEEDANWEGSSDVLEMIMVKDVAKGSEIYNTYGSLSNAGLLHRYGFTEPDNPFDIINVDLALVIDVCGRISSTRHVRRCLALWRKAGCAPCSSQGAEYFEFSVDGKPQAELLVLLYLIHAPEATQDKVEKQARDWNADEVELSDDEEIERVSSAAVYKLAKVLGWTSKLQKKSNSRKRSRDGLASSLLEGTTPNGNNKRMTPQRSSVAPREEDPNPSWLTDFDKWLLTKLVSTSLLAVVTERDSIYPEVSTMSSEKLAGGPPRSTLEEDVAFLKTVDSKTDPKLYHALFLRISERTILKKCATLMKIKSKKR</sequence>
<accession>A0A8T0JAB8</accession>
<comment type="caution">
    <text evidence="2">The sequence shown here is derived from an EMBL/GenBank/DDBJ whole genome shotgun (WGS) entry which is preliminary data.</text>
</comment>
<organism evidence="2 3">
    <name type="scientific">Ceratodon purpureus</name>
    <name type="common">Fire moss</name>
    <name type="synonym">Dicranum purpureum</name>
    <dbReference type="NCBI Taxonomy" id="3225"/>
    <lineage>
        <taxon>Eukaryota</taxon>
        <taxon>Viridiplantae</taxon>
        <taxon>Streptophyta</taxon>
        <taxon>Embryophyta</taxon>
        <taxon>Bryophyta</taxon>
        <taxon>Bryophytina</taxon>
        <taxon>Bryopsida</taxon>
        <taxon>Dicranidae</taxon>
        <taxon>Pseudoditrichales</taxon>
        <taxon>Ditrichaceae</taxon>
        <taxon>Ceratodon</taxon>
    </lineage>
</organism>
<feature type="compositionally biased region" description="Basic and acidic residues" evidence="1">
    <location>
        <begin position="262"/>
        <end position="275"/>
    </location>
</feature>
<feature type="region of interest" description="Disordered" evidence="1">
    <location>
        <begin position="619"/>
        <end position="661"/>
    </location>
</feature>
<dbReference type="PANTHER" id="PTHR13271">
    <property type="entry name" value="UNCHARACTERIZED PUTATIVE METHYLTRANSFERASE"/>
    <property type="match status" value="1"/>
</dbReference>
<protein>
    <recommendedName>
        <fullName evidence="4">SET domain-containing protein</fullName>
    </recommendedName>
</protein>
<dbReference type="InterPro" id="IPR050600">
    <property type="entry name" value="SETD3_SETD6_MTase"/>
</dbReference>
<feature type="compositionally biased region" description="Basic and acidic residues" evidence="1">
    <location>
        <begin position="384"/>
        <end position="395"/>
    </location>
</feature>
<feature type="region of interest" description="Disordered" evidence="1">
    <location>
        <begin position="219"/>
        <end position="453"/>
    </location>
</feature>
<keyword evidence="3" id="KW-1185">Reference proteome</keyword>
<dbReference type="PANTHER" id="PTHR13271:SF34">
    <property type="entry name" value="N-LYSINE METHYLTRANSFERASE SETD6"/>
    <property type="match status" value="1"/>
</dbReference>
<dbReference type="GO" id="GO:0016279">
    <property type="term" value="F:protein-lysine N-methyltransferase activity"/>
    <property type="evidence" value="ECO:0007669"/>
    <property type="project" value="TreeGrafter"/>
</dbReference>
<evidence type="ECO:0000256" key="1">
    <source>
        <dbReference type="SAM" id="MobiDB-lite"/>
    </source>
</evidence>
<dbReference type="InterPro" id="IPR046341">
    <property type="entry name" value="SET_dom_sf"/>
</dbReference>
<evidence type="ECO:0008006" key="4">
    <source>
        <dbReference type="Google" id="ProtNLM"/>
    </source>
</evidence>
<proteinExistence type="predicted"/>
<dbReference type="SUPFAM" id="SSF82199">
    <property type="entry name" value="SET domain"/>
    <property type="match status" value="2"/>
</dbReference>
<dbReference type="Proteomes" id="UP000822688">
    <property type="component" value="Chromosome 1"/>
</dbReference>
<gene>
    <name evidence="2" type="ORF">KC19_1G284400</name>
</gene>
<feature type="compositionally biased region" description="Basic and acidic residues" evidence="1">
    <location>
        <begin position="282"/>
        <end position="291"/>
    </location>
</feature>
<reference evidence="2" key="1">
    <citation type="submission" date="2020-06" db="EMBL/GenBank/DDBJ databases">
        <title>WGS assembly of Ceratodon purpureus strain R40.</title>
        <authorList>
            <person name="Carey S.B."/>
            <person name="Jenkins J."/>
            <person name="Shu S."/>
            <person name="Lovell J.T."/>
            <person name="Sreedasyam A."/>
            <person name="Maumus F."/>
            <person name="Tiley G.P."/>
            <person name="Fernandez-Pozo N."/>
            <person name="Barry K."/>
            <person name="Chen C."/>
            <person name="Wang M."/>
            <person name="Lipzen A."/>
            <person name="Daum C."/>
            <person name="Saski C.A."/>
            <person name="Payton A.C."/>
            <person name="Mcbreen J.C."/>
            <person name="Conrad R.E."/>
            <person name="Kollar L.M."/>
            <person name="Olsson S."/>
            <person name="Huttunen S."/>
            <person name="Landis J.B."/>
            <person name="Wickett N.J."/>
            <person name="Johnson M.G."/>
            <person name="Rensing S.A."/>
            <person name="Grimwood J."/>
            <person name="Schmutz J."/>
            <person name="Mcdaniel S.F."/>
        </authorList>
    </citation>
    <scope>NUCLEOTIDE SEQUENCE</scope>
    <source>
        <strain evidence="2">R40</strain>
    </source>
</reference>
<feature type="compositionally biased region" description="Basic and acidic residues" evidence="1">
    <location>
        <begin position="425"/>
        <end position="441"/>
    </location>
</feature>
<feature type="compositionally biased region" description="Polar residues" evidence="1">
    <location>
        <begin position="634"/>
        <end position="652"/>
    </location>
</feature>
<dbReference type="EMBL" id="CM026421">
    <property type="protein sequence ID" value="KAG0592844.1"/>
    <property type="molecule type" value="Genomic_DNA"/>
</dbReference>
<dbReference type="AlphaFoldDB" id="A0A8T0JAB8"/>
<dbReference type="GO" id="GO:0005634">
    <property type="term" value="C:nucleus"/>
    <property type="evidence" value="ECO:0007669"/>
    <property type="project" value="TreeGrafter"/>
</dbReference>
<dbReference type="CDD" id="cd10527">
    <property type="entry name" value="SET_LSMT"/>
    <property type="match status" value="1"/>
</dbReference>